<feature type="transmembrane region" description="Helical" evidence="1">
    <location>
        <begin position="99"/>
        <end position="129"/>
    </location>
</feature>
<protein>
    <submittedName>
        <fullName evidence="2">GntP family permease</fullName>
    </submittedName>
</protein>
<keyword evidence="1" id="KW-0472">Membrane</keyword>
<gene>
    <name evidence="2" type="ORF">H9637_11835</name>
</gene>
<dbReference type="EMBL" id="JACSQB010000093">
    <property type="protein sequence ID" value="MBD8047724.1"/>
    <property type="molecule type" value="Genomic_DNA"/>
</dbReference>
<evidence type="ECO:0000313" key="2">
    <source>
        <dbReference type="EMBL" id="MBD8047724.1"/>
    </source>
</evidence>
<dbReference type="RefSeq" id="WP_191740683.1">
    <property type="nucleotide sequence ID" value="NZ_JACSQB010000093.1"/>
</dbReference>
<comment type="caution">
    <text evidence="2">The sequence shown here is derived from an EMBL/GenBank/DDBJ whole genome shotgun (WGS) entry which is preliminary data.</text>
</comment>
<reference evidence="2 3" key="1">
    <citation type="submission" date="2020-08" db="EMBL/GenBank/DDBJ databases">
        <title>A Genomic Blueprint of the Chicken Gut Microbiome.</title>
        <authorList>
            <person name="Gilroy R."/>
            <person name="Ravi A."/>
            <person name="Getino M."/>
            <person name="Pursley I."/>
            <person name="Horton D.L."/>
            <person name="Alikhan N.-F."/>
            <person name="Baker D."/>
            <person name="Gharbi K."/>
            <person name="Hall N."/>
            <person name="Watson M."/>
            <person name="Adriaenssens E.M."/>
            <person name="Foster-Nyarko E."/>
            <person name="Jarju S."/>
            <person name="Secka A."/>
            <person name="Antonio M."/>
            <person name="Oren A."/>
            <person name="Chaudhuri R."/>
            <person name="La Ragione R.M."/>
            <person name="Hildebrand F."/>
            <person name="Pallen M.J."/>
        </authorList>
    </citation>
    <scope>NUCLEOTIDE SEQUENCE [LARGE SCALE GENOMIC DNA]</scope>
    <source>
        <strain evidence="2 3">N37</strain>
    </source>
</reference>
<dbReference type="InterPro" id="IPR003474">
    <property type="entry name" value="Glcn_transporter"/>
</dbReference>
<evidence type="ECO:0000313" key="3">
    <source>
        <dbReference type="Proteomes" id="UP000627166"/>
    </source>
</evidence>
<keyword evidence="1" id="KW-1133">Transmembrane helix</keyword>
<keyword evidence="3" id="KW-1185">Reference proteome</keyword>
<feature type="transmembrane region" description="Helical" evidence="1">
    <location>
        <begin position="29"/>
        <end position="48"/>
    </location>
</feature>
<dbReference type="Pfam" id="PF02447">
    <property type="entry name" value="GntP_permease"/>
    <property type="match status" value="1"/>
</dbReference>
<dbReference type="PANTHER" id="PTHR30354:SF23">
    <property type="entry name" value="GNTP FAMILY PERMEASE"/>
    <property type="match status" value="1"/>
</dbReference>
<dbReference type="Proteomes" id="UP000627166">
    <property type="component" value="Unassembled WGS sequence"/>
</dbReference>
<organism evidence="2 3">
    <name type="scientific">Clostridium faecium</name>
    <dbReference type="NCBI Taxonomy" id="2762223"/>
    <lineage>
        <taxon>Bacteria</taxon>
        <taxon>Bacillati</taxon>
        <taxon>Bacillota</taxon>
        <taxon>Clostridia</taxon>
        <taxon>Eubacteriales</taxon>
        <taxon>Clostridiaceae</taxon>
        <taxon>Clostridium</taxon>
    </lineage>
</organism>
<keyword evidence="1" id="KW-0812">Transmembrane</keyword>
<feature type="transmembrane region" description="Helical" evidence="1">
    <location>
        <begin position="395"/>
        <end position="416"/>
    </location>
</feature>
<feature type="transmembrane region" description="Helical" evidence="1">
    <location>
        <begin position="60"/>
        <end position="78"/>
    </location>
</feature>
<dbReference type="PANTHER" id="PTHR30354">
    <property type="entry name" value="GNT FAMILY GLUCONATE TRANSPORTER"/>
    <property type="match status" value="1"/>
</dbReference>
<accession>A0ABR8YV34</accession>
<feature type="transmembrane region" description="Helical" evidence="1">
    <location>
        <begin position="242"/>
        <end position="261"/>
    </location>
</feature>
<feature type="transmembrane region" description="Helical" evidence="1">
    <location>
        <begin position="304"/>
        <end position="325"/>
    </location>
</feature>
<sequence length="417" mass="42654">MEITVSTIGALIALIISIFFIFRKLHPAYSLILGAIIGGLIGGAGLQGTTNLMIDGAKNIMPAVLRIISAGVLAGVLIESGAAVKISETIVHTIGDKNALIALSIATLVLTAVGVFVDVAVITVAPIALSISAKSNFSKESILLAMIGGGKAGNIISPNPNTIAVSENLGVSLTSVIVAGIIPAIIGFVITCVLSRMLIDKGSKTTSSEGEDKDGSLPSFFSAIIGPLTTIFLLALRPIMNIAIDPLIALPFGAIVGAIFMGKTSELKSYAARGLEKMSSVAVLLIGTGALAGIIANSELKNTIINMVDMLGFPTFLLAPIAGILMSGATASTTSGATVASSVFGPTLVNLGVKPLNAAAMIHSGATVLDHLPHGSFFHATAGSVFMDTKERFNLIVYESIIGLTMTIVSTIIYGIL</sequence>
<feature type="transmembrane region" description="Helical" evidence="1">
    <location>
        <begin position="281"/>
        <end position="298"/>
    </location>
</feature>
<feature type="transmembrane region" description="Helical" evidence="1">
    <location>
        <begin position="215"/>
        <end position="236"/>
    </location>
</feature>
<feature type="transmembrane region" description="Helical" evidence="1">
    <location>
        <begin position="6"/>
        <end position="22"/>
    </location>
</feature>
<feature type="transmembrane region" description="Helical" evidence="1">
    <location>
        <begin position="169"/>
        <end position="194"/>
    </location>
</feature>
<name>A0ABR8YV34_9CLOT</name>
<evidence type="ECO:0000256" key="1">
    <source>
        <dbReference type="SAM" id="Phobius"/>
    </source>
</evidence>
<proteinExistence type="predicted"/>